<dbReference type="PROSITE" id="PS50141">
    <property type="entry name" value="A_DEAMIN_EDITASE"/>
    <property type="match status" value="1"/>
</dbReference>
<dbReference type="PROSITE" id="PS50137">
    <property type="entry name" value="DS_RBD"/>
    <property type="match status" value="2"/>
</dbReference>
<organism evidence="5 6">
    <name type="scientific">Sinanodonta woodiana</name>
    <name type="common">Chinese pond mussel</name>
    <name type="synonym">Anodonta woodiana</name>
    <dbReference type="NCBI Taxonomy" id="1069815"/>
    <lineage>
        <taxon>Eukaryota</taxon>
        <taxon>Metazoa</taxon>
        <taxon>Spiralia</taxon>
        <taxon>Lophotrochozoa</taxon>
        <taxon>Mollusca</taxon>
        <taxon>Bivalvia</taxon>
        <taxon>Autobranchia</taxon>
        <taxon>Heteroconchia</taxon>
        <taxon>Palaeoheterodonta</taxon>
        <taxon>Unionida</taxon>
        <taxon>Unionoidea</taxon>
        <taxon>Unionidae</taxon>
        <taxon>Unioninae</taxon>
        <taxon>Sinanodonta</taxon>
    </lineage>
</organism>
<feature type="domain" description="A to I editase" evidence="4">
    <location>
        <begin position="297"/>
        <end position="643"/>
    </location>
</feature>
<feature type="region of interest" description="Disordered" evidence="2">
    <location>
        <begin position="1"/>
        <end position="30"/>
    </location>
</feature>
<dbReference type="CDD" id="cd19905">
    <property type="entry name" value="DSRM_ADAD1"/>
    <property type="match status" value="1"/>
</dbReference>
<reference evidence="5 6" key="1">
    <citation type="submission" date="2024-11" db="EMBL/GenBank/DDBJ databases">
        <title>Chromosome-level genome assembly of the freshwater bivalve Anodonta woodiana.</title>
        <authorList>
            <person name="Chen X."/>
        </authorList>
    </citation>
    <scope>NUCLEOTIDE SEQUENCE [LARGE SCALE GENOMIC DNA]</scope>
    <source>
        <strain evidence="5">MN2024</strain>
        <tissue evidence="5">Gills</tissue>
    </source>
</reference>
<name>A0ABD3V689_SINWO</name>
<feature type="domain" description="DRBM" evidence="3">
    <location>
        <begin position="173"/>
        <end position="238"/>
    </location>
</feature>
<dbReference type="PANTHER" id="PTHR10910:SF145">
    <property type="entry name" value="DOUBLE-STRANDED RNA-SPECIFIC ADENOSINE DEAMINASE-LIKE"/>
    <property type="match status" value="1"/>
</dbReference>
<dbReference type="SMART" id="SM00552">
    <property type="entry name" value="ADEAMc"/>
    <property type="match status" value="1"/>
</dbReference>
<dbReference type="InterPro" id="IPR044455">
    <property type="entry name" value="ADAD1_DSRM"/>
</dbReference>
<feature type="domain" description="DRBM" evidence="3">
    <location>
        <begin position="44"/>
        <end position="112"/>
    </location>
</feature>
<comment type="caution">
    <text evidence="5">The sequence shown here is derived from an EMBL/GenBank/DDBJ whole genome shotgun (WGS) entry which is preliminary data.</text>
</comment>
<protein>
    <submittedName>
        <fullName evidence="5">Uncharacterized protein</fullName>
    </submittedName>
</protein>
<dbReference type="EMBL" id="JBJQND010000013">
    <property type="protein sequence ID" value="KAL3857127.1"/>
    <property type="molecule type" value="Genomic_DNA"/>
</dbReference>
<dbReference type="PANTHER" id="PTHR10910">
    <property type="entry name" value="EUKARYOTE SPECIFIC DSRNA BINDING PROTEIN"/>
    <property type="match status" value="1"/>
</dbReference>
<evidence type="ECO:0000313" key="6">
    <source>
        <dbReference type="Proteomes" id="UP001634394"/>
    </source>
</evidence>
<proteinExistence type="predicted"/>
<dbReference type="GO" id="GO:0003723">
    <property type="term" value="F:RNA binding"/>
    <property type="evidence" value="ECO:0007669"/>
    <property type="project" value="UniProtKB-UniRule"/>
</dbReference>
<accession>A0ABD3V689</accession>
<evidence type="ECO:0000313" key="5">
    <source>
        <dbReference type="EMBL" id="KAL3857127.1"/>
    </source>
</evidence>
<keyword evidence="6" id="KW-1185">Reference proteome</keyword>
<evidence type="ECO:0000259" key="3">
    <source>
        <dbReference type="PROSITE" id="PS50137"/>
    </source>
</evidence>
<dbReference type="CDD" id="cd19875">
    <property type="entry name" value="DSRM_EIF2AK2-like"/>
    <property type="match status" value="1"/>
</dbReference>
<dbReference type="AlphaFoldDB" id="A0ABD3V689"/>
<dbReference type="InterPro" id="IPR002466">
    <property type="entry name" value="A_deamin"/>
</dbReference>
<dbReference type="SMART" id="SM00358">
    <property type="entry name" value="DSRM"/>
    <property type="match status" value="2"/>
</dbReference>
<dbReference type="Proteomes" id="UP001634394">
    <property type="component" value="Unassembled WGS sequence"/>
</dbReference>
<evidence type="ECO:0000259" key="4">
    <source>
        <dbReference type="PROSITE" id="PS50141"/>
    </source>
</evidence>
<dbReference type="Pfam" id="PF02137">
    <property type="entry name" value="A_deamin"/>
    <property type="match status" value="1"/>
</dbReference>
<keyword evidence="1" id="KW-0694">RNA-binding</keyword>
<gene>
    <name evidence="5" type="ORF">ACJMK2_011822</name>
</gene>
<evidence type="ECO:0000256" key="1">
    <source>
        <dbReference type="PROSITE-ProRule" id="PRU00266"/>
    </source>
</evidence>
<dbReference type="InterPro" id="IPR014720">
    <property type="entry name" value="dsRBD_dom"/>
</dbReference>
<dbReference type="Pfam" id="PF00035">
    <property type="entry name" value="dsrm"/>
    <property type="match status" value="2"/>
</dbReference>
<sequence>MSAQNRYIPGLTQRPPDEPLVEKTNTPKNVPPELVQDFKEGKKQAISALMEYCAMQRLSATFREVPVDVYSLINTFAYQCTVNGISYPQGVGKTKKEAKTNAAKMAFTQLLGLDDNDVHSKEEGNVIYDSLGRKLVLPADPHAPLRPKWKDVPATIIKQQIPHEGVMTQGNKDPASILQEFCSRLKITRRVEVDNDPGPFGFVSRVYMDDKVVAEACASSKKDAKNQAIQKALDDLNIVEQLKQELENKMSEEDLIGLKCYKFFEDKLNEVPHLLHAKNSFAVFLVKRGESEAEIVAMGSGNTCLSWEMLKTNGRTLIDCYAVAIARRALLKYFHKELKSYIEGSKVLSIFEETEQPDRFRLKPYVTFHLFLSQPPPGDYRECLDVTYPSLTHTQEILIEDGAHYPAFNDDLPGWFSVKNEEGEVDPVDEDQIPQQTLQDIANGQELFVMSCSDKLLQWNVLGLQGALFSNFLDPVYLKSVILGTRFDHGHVTRALCCRLYEVINESLPPPYHLNHPCLTTVSFQLQEEDGNLTPFSLNWSHGDELVEMVDGFSGTTPAESPHRSNTSTKEPCASRLCKAAFLFRFREISKILKKKQFEQAPNYYTAKQMATKYQKAKEVYKHHCALIGLGNWVKKPVEVDYFTK</sequence>
<evidence type="ECO:0000256" key="2">
    <source>
        <dbReference type="SAM" id="MobiDB-lite"/>
    </source>
</evidence>
<dbReference type="SUPFAM" id="SSF54768">
    <property type="entry name" value="dsRNA-binding domain-like"/>
    <property type="match status" value="2"/>
</dbReference>
<dbReference type="Gene3D" id="3.30.160.20">
    <property type="match status" value="2"/>
</dbReference>